<keyword evidence="1" id="KW-1133">Transmembrane helix</keyword>
<keyword evidence="1" id="KW-0472">Membrane</keyword>
<keyword evidence="3" id="KW-1185">Reference proteome</keyword>
<evidence type="ECO:0000313" key="2">
    <source>
        <dbReference type="EMBL" id="QDQ73074.1"/>
    </source>
</evidence>
<sequence length="121" mass="13318">MAKLLLNLRNVPDDEADDVRAMLDAHRIAFYETPASAWGIIAGGIFVKENAEIAEAKRLMADYQAQRSARVRAEYAAARRDGSAETFRTVLREQPLRVALTVLAIICLLGLVALPVLLLRG</sequence>
<accession>A0A516V3J1</accession>
<protein>
    <recommendedName>
        <fullName evidence="4">DUF2007 domain-containing protein</fullName>
    </recommendedName>
</protein>
<dbReference type="OrthoDB" id="5569385at2"/>
<evidence type="ECO:0000256" key="1">
    <source>
        <dbReference type="SAM" id="Phobius"/>
    </source>
</evidence>
<reference evidence="2 3" key="1">
    <citation type="submission" date="2019-07" db="EMBL/GenBank/DDBJ databases">
        <title>Lysobacter weifangensis sp. nov., isolated from bensulfuron-methyl contaminated farmland soil.</title>
        <authorList>
            <person name="Zhao H."/>
        </authorList>
    </citation>
    <scope>NUCLEOTIDE SEQUENCE [LARGE SCALE GENOMIC DNA]</scope>
    <source>
        <strain evidence="2 3">CC-Bw-6</strain>
    </source>
</reference>
<organism evidence="2 3">
    <name type="scientific">Pseudoluteimonas lycopersici</name>
    <dbReference type="NCBI Taxonomy" id="1324796"/>
    <lineage>
        <taxon>Bacteria</taxon>
        <taxon>Pseudomonadati</taxon>
        <taxon>Pseudomonadota</taxon>
        <taxon>Gammaproteobacteria</taxon>
        <taxon>Lysobacterales</taxon>
        <taxon>Lysobacteraceae</taxon>
        <taxon>Pseudoluteimonas</taxon>
    </lineage>
</organism>
<dbReference type="Proteomes" id="UP000315891">
    <property type="component" value="Chromosome"/>
</dbReference>
<dbReference type="EMBL" id="CP041742">
    <property type="protein sequence ID" value="QDQ73074.1"/>
    <property type="molecule type" value="Genomic_DNA"/>
</dbReference>
<keyword evidence="1" id="KW-0812">Transmembrane</keyword>
<dbReference type="Pfam" id="PF19661">
    <property type="entry name" value="DUF6164"/>
    <property type="match status" value="1"/>
</dbReference>
<feature type="transmembrane region" description="Helical" evidence="1">
    <location>
        <begin position="98"/>
        <end position="119"/>
    </location>
</feature>
<dbReference type="RefSeq" id="WP_143878587.1">
    <property type="nucleotide sequence ID" value="NZ_BAABLZ010000002.1"/>
</dbReference>
<name>A0A516V3J1_9GAMM</name>
<evidence type="ECO:0000313" key="3">
    <source>
        <dbReference type="Proteomes" id="UP000315891"/>
    </source>
</evidence>
<gene>
    <name evidence="2" type="ORF">FNZ56_03900</name>
</gene>
<proteinExistence type="predicted"/>
<evidence type="ECO:0008006" key="4">
    <source>
        <dbReference type="Google" id="ProtNLM"/>
    </source>
</evidence>
<dbReference type="AlphaFoldDB" id="A0A516V3J1"/>
<dbReference type="InterPro" id="IPR046162">
    <property type="entry name" value="DUF6164"/>
</dbReference>